<dbReference type="EMBL" id="MRCA01000024">
    <property type="protein sequence ID" value="OKH11045.1"/>
    <property type="molecule type" value="Genomic_DNA"/>
</dbReference>
<sequence>MALVGEKVIGVGANENKNSLTFNPSVYRTLAKVTFASVLSTSVNIKIKLYSIVEGTPPNKFWGIRPYFGSGVVLVMANR</sequence>
<evidence type="ECO:0000313" key="1">
    <source>
        <dbReference type="EMBL" id="OKH11045.1"/>
    </source>
</evidence>
<name>A0A1U7GT79_9CYAN</name>
<organism evidence="1 2">
    <name type="scientific">Fischerella major NIES-592</name>
    <dbReference type="NCBI Taxonomy" id="210994"/>
    <lineage>
        <taxon>Bacteria</taxon>
        <taxon>Bacillati</taxon>
        <taxon>Cyanobacteriota</taxon>
        <taxon>Cyanophyceae</taxon>
        <taxon>Nostocales</taxon>
        <taxon>Hapalosiphonaceae</taxon>
        <taxon>Fischerella</taxon>
    </lineage>
</organism>
<comment type="caution">
    <text evidence="1">The sequence shown here is derived from an EMBL/GenBank/DDBJ whole genome shotgun (WGS) entry which is preliminary data.</text>
</comment>
<keyword evidence="2" id="KW-1185">Reference proteome</keyword>
<dbReference type="AlphaFoldDB" id="A0A1U7GT79"/>
<reference evidence="1 2" key="1">
    <citation type="submission" date="2016-11" db="EMBL/GenBank/DDBJ databases">
        <title>Draft Genome Sequences of Nine Cyanobacterial Strains from Diverse Habitats.</title>
        <authorList>
            <person name="Zhu T."/>
            <person name="Hou S."/>
            <person name="Lu X."/>
            <person name="Hess W.R."/>
        </authorList>
    </citation>
    <scope>NUCLEOTIDE SEQUENCE [LARGE SCALE GENOMIC DNA]</scope>
    <source>
        <strain evidence="1 2">NIES-592</strain>
    </source>
</reference>
<proteinExistence type="predicted"/>
<accession>A0A1U7GT79</accession>
<gene>
    <name evidence="1" type="ORF">NIES592_23045</name>
</gene>
<protein>
    <submittedName>
        <fullName evidence="1">Uncharacterized protein</fullName>
    </submittedName>
</protein>
<dbReference type="Proteomes" id="UP000186391">
    <property type="component" value="Unassembled WGS sequence"/>
</dbReference>
<evidence type="ECO:0000313" key="2">
    <source>
        <dbReference type="Proteomes" id="UP000186391"/>
    </source>
</evidence>